<dbReference type="AlphaFoldDB" id="A0ABD3RPX8"/>
<sequence>MEEYHEIVINNLKNFAFRGGYGSAHELDFPRVVCETLTMLTAEFSQKIPLFWAMSSCDSSAPTLDKLGYKGYLPCPTRFMGLNQAKTLTLSSLIYLSPTYRGHLEDIIMLDNLNCLKMGLRYNFDCIEGMMNLLKISPNLEALFICFKEQLYEEAHGNRGSKI</sequence>
<keyword evidence="2" id="KW-1185">Reference proteome</keyword>
<protein>
    <submittedName>
        <fullName evidence="1">Uncharacterized protein</fullName>
    </submittedName>
</protein>
<name>A0ABD3RPX8_9LAMI</name>
<gene>
    <name evidence="1" type="ORF">ACJIZ3_016282</name>
</gene>
<dbReference type="Proteomes" id="UP001634393">
    <property type="component" value="Unassembled WGS sequence"/>
</dbReference>
<evidence type="ECO:0000313" key="1">
    <source>
        <dbReference type="EMBL" id="KAL3815014.1"/>
    </source>
</evidence>
<comment type="caution">
    <text evidence="1">The sequence shown here is derived from an EMBL/GenBank/DDBJ whole genome shotgun (WGS) entry which is preliminary data.</text>
</comment>
<proteinExistence type="predicted"/>
<dbReference type="EMBL" id="JBJXBP010000008">
    <property type="protein sequence ID" value="KAL3815014.1"/>
    <property type="molecule type" value="Genomic_DNA"/>
</dbReference>
<evidence type="ECO:0000313" key="2">
    <source>
        <dbReference type="Proteomes" id="UP001634393"/>
    </source>
</evidence>
<organism evidence="1 2">
    <name type="scientific">Penstemon smallii</name>
    <dbReference type="NCBI Taxonomy" id="265156"/>
    <lineage>
        <taxon>Eukaryota</taxon>
        <taxon>Viridiplantae</taxon>
        <taxon>Streptophyta</taxon>
        <taxon>Embryophyta</taxon>
        <taxon>Tracheophyta</taxon>
        <taxon>Spermatophyta</taxon>
        <taxon>Magnoliopsida</taxon>
        <taxon>eudicotyledons</taxon>
        <taxon>Gunneridae</taxon>
        <taxon>Pentapetalae</taxon>
        <taxon>asterids</taxon>
        <taxon>lamiids</taxon>
        <taxon>Lamiales</taxon>
        <taxon>Plantaginaceae</taxon>
        <taxon>Cheloneae</taxon>
        <taxon>Penstemon</taxon>
    </lineage>
</organism>
<reference evidence="1 2" key="1">
    <citation type="submission" date="2024-12" db="EMBL/GenBank/DDBJ databases">
        <title>The unique morphological basis and parallel evolutionary history of personate flowers in Penstemon.</title>
        <authorList>
            <person name="Depatie T.H."/>
            <person name="Wessinger C.A."/>
        </authorList>
    </citation>
    <scope>NUCLEOTIDE SEQUENCE [LARGE SCALE GENOMIC DNA]</scope>
    <source>
        <strain evidence="1">WTNN_2</strain>
        <tissue evidence="1">Leaf</tissue>
    </source>
</reference>
<accession>A0ABD3RPX8</accession>